<dbReference type="Pfam" id="PF02014">
    <property type="entry name" value="Reeler"/>
    <property type="match status" value="1"/>
</dbReference>
<evidence type="ECO:0000256" key="3">
    <source>
        <dbReference type="ARBA" id="ARBA00009195"/>
    </source>
</evidence>
<comment type="similarity">
    <text evidence="3">Belongs to the FRRS1 family.</text>
</comment>
<evidence type="ECO:0000256" key="6">
    <source>
        <dbReference type="ARBA" id="ARBA00022982"/>
    </source>
</evidence>
<keyword evidence="5 11" id="KW-0812">Transmembrane</keyword>
<dbReference type="InterPro" id="IPR051237">
    <property type="entry name" value="Ferric-chelate_Red/DefProt"/>
</dbReference>
<feature type="transmembrane region" description="Helical" evidence="11">
    <location>
        <begin position="503"/>
        <end position="522"/>
    </location>
</feature>
<dbReference type="InParanoid" id="A0A6J2UVW6"/>
<dbReference type="PROSITE" id="PS50836">
    <property type="entry name" value="DOMON"/>
    <property type="match status" value="1"/>
</dbReference>
<feature type="signal peptide" evidence="12">
    <location>
        <begin position="1"/>
        <end position="29"/>
    </location>
</feature>
<accession>A0A6J2UVW6</accession>
<reference evidence="17" key="1">
    <citation type="submission" date="2025-08" db="UniProtKB">
        <authorList>
            <consortium name="RefSeq"/>
        </authorList>
    </citation>
    <scope>IDENTIFICATION</scope>
</reference>
<feature type="transmembrane region" description="Helical" evidence="11">
    <location>
        <begin position="440"/>
        <end position="461"/>
    </location>
</feature>
<evidence type="ECO:0000256" key="9">
    <source>
        <dbReference type="ARBA" id="ARBA00023136"/>
    </source>
</evidence>
<feature type="transmembrane region" description="Helical" evidence="11">
    <location>
        <begin position="371"/>
        <end position="392"/>
    </location>
</feature>
<feature type="transmembrane region" description="Helical" evidence="11">
    <location>
        <begin position="404"/>
        <end position="428"/>
    </location>
</feature>
<keyword evidence="9 11" id="KW-0472">Membrane</keyword>
<dbReference type="SMART" id="SM00665">
    <property type="entry name" value="B561"/>
    <property type="match status" value="1"/>
</dbReference>
<evidence type="ECO:0000313" key="17">
    <source>
        <dbReference type="RefSeq" id="XP_030623462.1"/>
    </source>
</evidence>
<dbReference type="InterPro" id="IPR042307">
    <property type="entry name" value="Reeler_sf"/>
</dbReference>
<dbReference type="OrthoDB" id="2419613at2759"/>
<dbReference type="SMART" id="SM00664">
    <property type="entry name" value="DoH"/>
    <property type="match status" value="1"/>
</dbReference>
<evidence type="ECO:0000256" key="11">
    <source>
        <dbReference type="SAM" id="Phobius"/>
    </source>
</evidence>
<keyword evidence="16" id="KW-1185">Reference proteome</keyword>
<dbReference type="PANTHER" id="PTHR45828">
    <property type="entry name" value="CYTOCHROME B561/FERRIC REDUCTASE TRANSMEMBRANE"/>
    <property type="match status" value="1"/>
</dbReference>
<dbReference type="Pfam" id="PF03351">
    <property type="entry name" value="DOMON"/>
    <property type="match status" value="1"/>
</dbReference>
<feature type="domain" description="Reelin" evidence="15">
    <location>
        <begin position="24"/>
        <end position="186"/>
    </location>
</feature>
<feature type="transmembrane region" description="Helical" evidence="11">
    <location>
        <begin position="547"/>
        <end position="567"/>
    </location>
</feature>
<dbReference type="GO" id="GO:0016020">
    <property type="term" value="C:membrane"/>
    <property type="evidence" value="ECO:0007669"/>
    <property type="project" value="UniProtKB-SubCell"/>
</dbReference>
<evidence type="ECO:0000256" key="1">
    <source>
        <dbReference type="ARBA" id="ARBA00001970"/>
    </source>
</evidence>
<evidence type="ECO:0000259" key="13">
    <source>
        <dbReference type="PROSITE" id="PS50836"/>
    </source>
</evidence>
<evidence type="ECO:0000256" key="8">
    <source>
        <dbReference type="ARBA" id="ARBA00023004"/>
    </source>
</evidence>
<evidence type="ECO:0000256" key="10">
    <source>
        <dbReference type="ARBA" id="ARBA00023180"/>
    </source>
</evidence>
<comment type="subcellular location">
    <subcellularLocation>
        <location evidence="2">Membrane</location>
        <topology evidence="2">Multi-pass membrane protein</topology>
    </subcellularLocation>
</comment>
<dbReference type="PROSITE" id="PS51019">
    <property type="entry name" value="REELIN"/>
    <property type="match status" value="1"/>
</dbReference>
<dbReference type="GeneID" id="115806738"/>
<feature type="transmembrane region" description="Helical" evidence="11">
    <location>
        <begin position="468"/>
        <end position="491"/>
    </location>
</feature>
<name>A0A6J2UVW6_CHACN</name>
<dbReference type="Proteomes" id="UP000504632">
    <property type="component" value="Chromosome 3"/>
</dbReference>
<dbReference type="Gene3D" id="1.20.120.1770">
    <property type="match status" value="1"/>
</dbReference>
<dbReference type="PANTHER" id="PTHR45828:SF44">
    <property type="entry name" value="FERRIC-CHELATE REDUCTASE 1-RELATED"/>
    <property type="match status" value="1"/>
</dbReference>
<dbReference type="InterPro" id="IPR002861">
    <property type="entry name" value="Reeler_dom"/>
</dbReference>
<evidence type="ECO:0000256" key="2">
    <source>
        <dbReference type="ARBA" id="ARBA00004141"/>
    </source>
</evidence>
<evidence type="ECO:0000259" key="14">
    <source>
        <dbReference type="PROSITE" id="PS50939"/>
    </source>
</evidence>
<dbReference type="FunCoup" id="A0A6J2UVW6">
    <property type="interactions" value="43"/>
</dbReference>
<keyword evidence="4" id="KW-0813">Transport</keyword>
<evidence type="ECO:0000256" key="7">
    <source>
        <dbReference type="ARBA" id="ARBA00022989"/>
    </source>
</evidence>
<dbReference type="AlphaFoldDB" id="A0A6J2UVW6"/>
<dbReference type="CDD" id="cd08760">
    <property type="entry name" value="Cyt_b561_FRRS1_like"/>
    <property type="match status" value="1"/>
</dbReference>
<evidence type="ECO:0000256" key="4">
    <source>
        <dbReference type="ARBA" id="ARBA00022448"/>
    </source>
</evidence>
<sequence>MTLQYLPLSVRKQLCTVVLLLACVRVAEFYPSGAVGASCGSMTPVHRSYSSQGTTAPYTVTADRDSFMNGDEITVTLRASSSAFTGFMLQARAVGGTTPVGSFSVNTADAQLLTCNGQSGSAVSHTSSSQKTTIQIKWKAPTSGNLQNIEFMGTFVRSFSVFWVGVKSAQIRYNGSSSGNSEVLSSNLVSSTGCGVSKVCFSQPSNCDPAVTTNCYFVSAIMSGSAVQYEMSGQSDGYMALGLSDDQEMGNDDIYICGKSSNGSIQVQRAHSTGTVMPDILSLGDVSDIKTSDMNGVISCSFTSRNPITTVRSTRSTPSYFIMLARGPTANGVIRIHPVTPFVTRTKVDISSPQVVTTQGLPSRVKAHGSLMLIAWMFTGSLGMLIARYMKAFHRGSGCCGKDLWFVCHLTLMIFTVIATSIGFIIAFPNGHWSGEAHDVIGCLVIILTLAQPFIAIFRCAPQHQWRFVFNWAHCFIALAVKGLAVAGIFTGLGRVDHTEDQWLVKVMGGYVGWEALLYVLLDLQKRWVDKDPSGSGVSDLKSTETILLIVYFLGNFAFLVALLVGIDSS</sequence>
<proteinExistence type="inferred from homology"/>
<evidence type="ECO:0000256" key="12">
    <source>
        <dbReference type="SAM" id="SignalP"/>
    </source>
</evidence>
<dbReference type="Gene3D" id="2.60.40.4060">
    <property type="entry name" value="Reeler domain"/>
    <property type="match status" value="1"/>
</dbReference>
<feature type="domain" description="DOMON" evidence="13">
    <location>
        <begin position="214"/>
        <end position="327"/>
    </location>
</feature>
<feature type="chain" id="PRO_5026955131" evidence="12">
    <location>
        <begin position="30"/>
        <end position="570"/>
    </location>
</feature>
<evidence type="ECO:0000259" key="15">
    <source>
        <dbReference type="PROSITE" id="PS51019"/>
    </source>
</evidence>
<keyword evidence="10" id="KW-0325">Glycoprotein</keyword>
<comment type="cofactor">
    <cofactor evidence="1">
        <name>heme b</name>
        <dbReference type="ChEBI" id="CHEBI:60344"/>
    </cofactor>
</comment>
<protein>
    <submittedName>
        <fullName evidence="17">Ferric-chelate reductase 1</fullName>
    </submittedName>
</protein>
<keyword evidence="7 11" id="KW-1133">Transmembrane helix</keyword>
<keyword evidence="12" id="KW-0732">Signal</keyword>
<organism evidence="16 17">
    <name type="scientific">Chanos chanos</name>
    <name type="common">Milkfish</name>
    <name type="synonym">Mugil chanos</name>
    <dbReference type="NCBI Taxonomy" id="29144"/>
    <lineage>
        <taxon>Eukaryota</taxon>
        <taxon>Metazoa</taxon>
        <taxon>Chordata</taxon>
        <taxon>Craniata</taxon>
        <taxon>Vertebrata</taxon>
        <taxon>Euteleostomi</taxon>
        <taxon>Actinopterygii</taxon>
        <taxon>Neopterygii</taxon>
        <taxon>Teleostei</taxon>
        <taxon>Ostariophysi</taxon>
        <taxon>Gonorynchiformes</taxon>
        <taxon>Chanidae</taxon>
        <taxon>Chanos</taxon>
    </lineage>
</organism>
<dbReference type="FunFam" id="2.60.40.4060:FF:000003">
    <property type="entry name" value="Ferric chelate reductase 1"/>
    <property type="match status" value="1"/>
</dbReference>
<keyword evidence="8" id="KW-0408">Iron</keyword>
<dbReference type="CDD" id="cd09628">
    <property type="entry name" value="DOMON_SDR_2_like"/>
    <property type="match status" value="1"/>
</dbReference>
<evidence type="ECO:0000256" key="5">
    <source>
        <dbReference type="ARBA" id="ARBA00022692"/>
    </source>
</evidence>
<gene>
    <name evidence="17" type="primary">LOC115806738</name>
</gene>
<dbReference type="PROSITE" id="PS50939">
    <property type="entry name" value="CYTOCHROME_B561"/>
    <property type="match status" value="1"/>
</dbReference>
<dbReference type="InterPro" id="IPR005018">
    <property type="entry name" value="DOMON_domain"/>
</dbReference>
<keyword evidence="6" id="KW-0249">Electron transport</keyword>
<evidence type="ECO:0000313" key="16">
    <source>
        <dbReference type="Proteomes" id="UP000504632"/>
    </source>
</evidence>
<dbReference type="CDD" id="cd08544">
    <property type="entry name" value="Reeler"/>
    <property type="match status" value="1"/>
</dbReference>
<feature type="domain" description="Cytochrome b561" evidence="14">
    <location>
        <begin position="331"/>
        <end position="531"/>
    </location>
</feature>
<dbReference type="RefSeq" id="XP_030623462.1">
    <property type="nucleotide sequence ID" value="XM_030767602.1"/>
</dbReference>
<dbReference type="InterPro" id="IPR006593">
    <property type="entry name" value="Cyt_b561/ferric_Rdtase_TM"/>
</dbReference>